<keyword evidence="1" id="KW-0472">Membrane</keyword>
<feature type="transmembrane region" description="Helical" evidence="1">
    <location>
        <begin position="77"/>
        <end position="96"/>
    </location>
</feature>
<sequence length="169" mass="19860">MILIPPITFDANEGFATIIMIALILLYCMLPKRIPLPIALLIMIFNSYLGRAVDNILSSSYPFNVYDSMDTPNYDLFDFLLYTIPFPLVGYFYVYFYDKYPIRAPFQFIHILVWSIASVGFEALAVTFSVFHYYRWEISYSFPVYLLTFGLNTILYSLAKKHYKNWQPQ</sequence>
<gene>
    <name evidence="2" type="ORF">M5X19_13830</name>
</gene>
<evidence type="ECO:0000256" key="1">
    <source>
        <dbReference type="SAM" id="Phobius"/>
    </source>
</evidence>
<evidence type="ECO:0008006" key="4">
    <source>
        <dbReference type="Google" id="ProtNLM"/>
    </source>
</evidence>
<proteinExistence type="predicted"/>
<dbReference type="RefSeq" id="WP_173184629.1">
    <property type="nucleotide sequence ID" value="NZ_JAMDMX010000044.1"/>
</dbReference>
<protein>
    <recommendedName>
        <fullName evidence="4">EXPERA domain-containing protein</fullName>
    </recommendedName>
</protein>
<evidence type="ECO:0000313" key="3">
    <source>
        <dbReference type="Proteomes" id="UP001527099"/>
    </source>
</evidence>
<name>A0ABT4GCU6_9BACL</name>
<keyword evidence="1" id="KW-1133">Transmembrane helix</keyword>
<feature type="transmembrane region" description="Helical" evidence="1">
    <location>
        <begin position="140"/>
        <end position="159"/>
    </location>
</feature>
<accession>A0ABT4GCU6</accession>
<dbReference type="EMBL" id="JAMDMX010000044">
    <property type="protein sequence ID" value="MCY9693972.1"/>
    <property type="molecule type" value="Genomic_DNA"/>
</dbReference>
<comment type="caution">
    <text evidence="2">The sequence shown here is derived from an EMBL/GenBank/DDBJ whole genome shotgun (WGS) entry which is preliminary data.</text>
</comment>
<keyword evidence="3" id="KW-1185">Reference proteome</keyword>
<dbReference type="Proteomes" id="UP001527099">
    <property type="component" value="Unassembled WGS sequence"/>
</dbReference>
<evidence type="ECO:0000313" key="2">
    <source>
        <dbReference type="EMBL" id="MCY9693972.1"/>
    </source>
</evidence>
<feature type="transmembrane region" description="Helical" evidence="1">
    <location>
        <begin position="108"/>
        <end position="134"/>
    </location>
</feature>
<keyword evidence="1" id="KW-0812">Transmembrane</keyword>
<feature type="transmembrane region" description="Helical" evidence="1">
    <location>
        <begin position="14"/>
        <end position="30"/>
    </location>
</feature>
<reference evidence="2 3" key="1">
    <citation type="submission" date="2022-05" db="EMBL/GenBank/DDBJ databases">
        <title>Genome Sequencing of Bee-Associated Microbes.</title>
        <authorList>
            <person name="Dunlap C."/>
        </authorList>
    </citation>
    <scope>NUCLEOTIDE SEQUENCE [LARGE SCALE GENOMIC DNA]</scope>
    <source>
        <strain evidence="2 3">NRRL B-14421</strain>
    </source>
</reference>
<organism evidence="2 3">
    <name type="scientific">Paenibacillus alginolyticus</name>
    <dbReference type="NCBI Taxonomy" id="59839"/>
    <lineage>
        <taxon>Bacteria</taxon>
        <taxon>Bacillati</taxon>
        <taxon>Bacillota</taxon>
        <taxon>Bacilli</taxon>
        <taxon>Bacillales</taxon>
        <taxon>Paenibacillaceae</taxon>
        <taxon>Paenibacillus</taxon>
    </lineage>
</organism>
<feature type="transmembrane region" description="Helical" evidence="1">
    <location>
        <begin position="37"/>
        <end position="57"/>
    </location>
</feature>